<sequence>MGDNKEQTDIQSLLAQKDTTKLSSFLKEQISDYKNSEMFKKYLDFVAKCPKYSSRNIRMLQKQKPNIGHVGTFTKWKEQGYHIKKGEHGYKILMPNFRNKYENGKPVLDEKGKKVQELKGFSIGTVFEDKQLVEYENLPKQVEYLNQDPNNTKDLFMALSEVSEVKIGLKPLEVDGFYSPQDKCIFINANLHGADLIHTLIHEVTHSKLHTKSEAIFGDKQYTLQELEAESTAYIVANNYDIDTSKYTMGYLNSWGLDKISNEELQGVMENIQKTARGLIEKIDLELEKRKNLEPKKSKLQIEIQEAKKEQKEMLKKHEEKQKKKPKKESKLDSFKNKFKGKGE</sequence>
<dbReference type="RefSeq" id="WP_311797564.1">
    <property type="nucleotide sequence ID" value="NZ_JARQAI010000030.1"/>
</dbReference>
<proteinExistence type="predicted"/>
<dbReference type="EMBL" id="JARQAI010000030">
    <property type="protein sequence ID" value="MDT2738136.1"/>
    <property type="molecule type" value="Genomic_DNA"/>
</dbReference>
<evidence type="ECO:0000259" key="2">
    <source>
        <dbReference type="Pfam" id="PF06114"/>
    </source>
</evidence>
<protein>
    <submittedName>
        <fullName evidence="4">ArdC-like ssDNA-binding domain-containing protein</fullName>
    </submittedName>
</protein>
<dbReference type="Gene3D" id="1.10.10.2910">
    <property type="match status" value="1"/>
</dbReference>
<accession>A0AAE4L2P6</accession>
<evidence type="ECO:0000256" key="1">
    <source>
        <dbReference type="SAM" id="MobiDB-lite"/>
    </source>
</evidence>
<dbReference type="GO" id="GO:0003697">
    <property type="term" value="F:single-stranded DNA binding"/>
    <property type="evidence" value="ECO:0007669"/>
    <property type="project" value="InterPro"/>
</dbReference>
<evidence type="ECO:0000313" key="5">
    <source>
        <dbReference type="Proteomes" id="UP001180842"/>
    </source>
</evidence>
<gene>
    <name evidence="4" type="ORF">P7H00_13565</name>
</gene>
<organism evidence="4 5">
    <name type="scientific">Enterococcus pseudoavium</name>
    <dbReference type="NCBI Taxonomy" id="44007"/>
    <lineage>
        <taxon>Bacteria</taxon>
        <taxon>Bacillati</taxon>
        <taxon>Bacillota</taxon>
        <taxon>Bacilli</taxon>
        <taxon>Lactobacillales</taxon>
        <taxon>Enterococcaceae</taxon>
        <taxon>Enterococcus</taxon>
    </lineage>
</organism>
<dbReference type="Proteomes" id="UP001180842">
    <property type="component" value="Unassembled WGS sequence"/>
</dbReference>
<evidence type="ECO:0000313" key="4">
    <source>
        <dbReference type="EMBL" id="MDT2738136.1"/>
    </source>
</evidence>
<comment type="caution">
    <text evidence="4">The sequence shown here is derived from an EMBL/GenBank/DDBJ whole genome shotgun (WGS) entry which is preliminary data.</text>
</comment>
<feature type="domain" description="IrrE N-terminal-like" evidence="2">
    <location>
        <begin position="177"/>
        <end position="233"/>
    </location>
</feature>
<feature type="compositionally biased region" description="Basic and acidic residues" evidence="1">
    <location>
        <begin position="311"/>
        <end position="322"/>
    </location>
</feature>
<name>A0AAE4L2P6_9ENTE</name>
<feature type="region of interest" description="Disordered" evidence="1">
    <location>
        <begin position="311"/>
        <end position="344"/>
    </location>
</feature>
<reference evidence="4" key="1">
    <citation type="submission" date="2023-03" db="EMBL/GenBank/DDBJ databases">
        <authorList>
            <person name="Shen W."/>
            <person name="Cai J."/>
        </authorList>
    </citation>
    <scope>NUCLEOTIDE SEQUENCE</scope>
    <source>
        <strain evidence="4">P69-2</strain>
    </source>
</reference>
<feature type="domain" description="N-terminal" evidence="3">
    <location>
        <begin position="40"/>
        <end position="127"/>
    </location>
</feature>
<dbReference type="InterPro" id="IPR010359">
    <property type="entry name" value="IrrE_HExxH"/>
</dbReference>
<evidence type="ECO:0000259" key="3">
    <source>
        <dbReference type="Pfam" id="PF08401"/>
    </source>
</evidence>
<dbReference type="Pfam" id="PF08401">
    <property type="entry name" value="ArdcN"/>
    <property type="match status" value="1"/>
</dbReference>
<dbReference type="InterPro" id="IPR013610">
    <property type="entry name" value="ArdC_N"/>
</dbReference>
<feature type="compositionally biased region" description="Basic and acidic residues" evidence="1">
    <location>
        <begin position="329"/>
        <end position="344"/>
    </location>
</feature>
<dbReference type="AlphaFoldDB" id="A0AAE4L2P6"/>
<dbReference type="Pfam" id="PF06114">
    <property type="entry name" value="Peptidase_M78"/>
    <property type="match status" value="1"/>
</dbReference>